<reference evidence="2 3" key="1">
    <citation type="submission" date="2024-02" db="EMBL/GenBank/DDBJ databases">
        <authorList>
            <person name="Chen Y."/>
            <person name="Shah S."/>
            <person name="Dougan E. K."/>
            <person name="Thang M."/>
            <person name="Chan C."/>
        </authorList>
    </citation>
    <scope>NUCLEOTIDE SEQUENCE [LARGE SCALE GENOMIC DNA]</scope>
</reference>
<dbReference type="InterPro" id="IPR043502">
    <property type="entry name" value="DNA/RNA_pol_sf"/>
</dbReference>
<dbReference type="SUPFAM" id="SSF56672">
    <property type="entry name" value="DNA/RNA polymerases"/>
    <property type="match status" value="1"/>
</dbReference>
<name>A0ABP0RQT1_9DINO</name>
<feature type="region of interest" description="Disordered" evidence="1">
    <location>
        <begin position="597"/>
        <end position="654"/>
    </location>
</feature>
<dbReference type="Proteomes" id="UP001642464">
    <property type="component" value="Unassembled WGS sequence"/>
</dbReference>
<evidence type="ECO:0000256" key="1">
    <source>
        <dbReference type="SAM" id="MobiDB-lite"/>
    </source>
</evidence>
<evidence type="ECO:0000313" key="3">
    <source>
        <dbReference type="Proteomes" id="UP001642464"/>
    </source>
</evidence>
<sequence length="1062" mass="118324">MPWETEVAQQIFGDPFKSNPIVPSVSVSEWMSLPLDHAVEAVVDDTLTQTSTCERTVIFVAAIRNLDDKTYDEQRDALMDAAINKVLIVLRHCLLASVVGRPIISVGSEDRQLEGAKEIVDAVVGLRSPYTIVKRANSLLSFLRWCAKSKITEANPFTEEIVWRYFQDLKELGEVIDEIFKGNFNPDAPRSAYFTRRDPVLEPESGGPVVPVLEGRLNTKAETVESDGGCDEGCGEPELIVIDDDSSSESSSSDAGSSADSSCCEEPPMKVKRFRPKVPRDETWYAHRKSHILHLFTENADGFTYRYLARGKRLTEAYSLSTEFDLRIAECKIPDNLRDALKGNGITSLATLAYSFGHPGQAIDHEAFATWARTLEPRASLGGVANLRRLVFESQTQLLAILRDQVTAPETTTRKIPQAERESRVNLLQQRLAGVLISGQMEPGHTLLDSVMSMVDKNQLKYLPPERCVSRANKIIIKDKDEKIEAPAHTSLQVLEALKRRGIALEFGDCMGFLEHDKYVQALFAHLHREPPPGYQRCTVSQLVNADKEAWRRLIELNVKPKRDATGTRPLDQQLMAALTSYEVSFSWIPLPLKFKPEPKDRASSHDKPGGGKSHDQKGGKRSVEESPVEALENSSRSKERKVSHGQGTELRLDPSRNCGRIMLADLTKKAGKALVMQWLQSSFATSKETAYPLHPEAFVSEAVVKGHPTRLQNFLPTVLAEAVEKTVRCSSKSLNADRLKVLKEWVVLARSLLAEDKDIHSKMSPHAQQILAPKRIALWKALLVKYDYPDLGVVDELCSGTKLTGPIPPVPMFERVFKPASLTEGELKIGAKAAREAVAHSVKGSGDDFVDFEVYRKTCEERTSGWLRGPYRLDTLPQHAVVSRRFGLKQGPKVRLIDDFSGSCVNLTTQAETTPSLHTLDVVAAMLLQVVCKGRGFAWVGKTVDLSAAYRQLAVAEESLWAAYVVCFNPHSRKPEIFQMLALPFGATSSVYRFLRVAHSIWYLGCKALHLCWTSFFDDFVTIARKGEAEVLEGIIRKFFDLLGWAVSRVFECGLSSRPWG</sequence>
<protein>
    <recommendedName>
        <fullName evidence="4">Reverse transcriptase domain-containing protein</fullName>
    </recommendedName>
</protein>
<organism evidence="2 3">
    <name type="scientific">Durusdinium trenchii</name>
    <dbReference type="NCBI Taxonomy" id="1381693"/>
    <lineage>
        <taxon>Eukaryota</taxon>
        <taxon>Sar</taxon>
        <taxon>Alveolata</taxon>
        <taxon>Dinophyceae</taxon>
        <taxon>Suessiales</taxon>
        <taxon>Symbiodiniaceae</taxon>
        <taxon>Durusdinium</taxon>
    </lineage>
</organism>
<feature type="compositionally biased region" description="Basic and acidic residues" evidence="1">
    <location>
        <begin position="597"/>
        <end position="625"/>
    </location>
</feature>
<feature type="compositionally biased region" description="Low complexity" evidence="1">
    <location>
        <begin position="248"/>
        <end position="262"/>
    </location>
</feature>
<evidence type="ECO:0008006" key="4">
    <source>
        <dbReference type="Google" id="ProtNLM"/>
    </source>
</evidence>
<feature type="region of interest" description="Disordered" evidence="1">
    <location>
        <begin position="244"/>
        <end position="272"/>
    </location>
</feature>
<dbReference type="EMBL" id="CAXAMM010041911">
    <property type="protein sequence ID" value="CAK9101845.1"/>
    <property type="molecule type" value="Genomic_DNA"/>
</dbReference>
<keyword evidence="3" id="KW-1185">Reference proteome</keyword>
<evidence type="ECO:0000313" key="2">
    <source>
        <dbReference type="EMBL" id="CAK9101845.1"/>
    </source>
</evidence>
<proteinExistence type="predicted"/>
<gene>
    <name evidence="2" type="ORF">SCF082_LOCUS47609</name>
</gene>
<accession>A0ABP0RQT1</accession>
<comment type="caution">
    <text evidence="2">The sequence shown here is derived from an EMBL/GenBank/DDBJ whole genome shotgun (WGS) entry which is preliminary data.</text>
</comment>